<reference evidence="1" key="1">
    <citation type="submission" date="2020-05" db="EMBL/GenBank/DDBJ databases">
        <title>WGS assembly of Panicum virgatum.</title>
        <authorList>
            <person name="Lovell J.T."/>
            <person name="Jenkins J."/>
            <person name="Shu S."/>
            <person name="Juenger T.E."/>
            <person name="Schmutz J."/>
        </authorList>
    </citation>
    <scope>NUCLEOTIDE SEQUENCE</scope>
    <source>
        <strain evidence="1">AP13</strain>
    </source>
</reference>
<evidence type="ECO:0000313" key="1">
    <source>
        <dbReference type="EMBL" id="KAG2581735.1"/>
    </source>
</evidence>
<dbReference type="AlphaFoldDB" id="A0A8T0R9H3"/>
<comment type="caution">
    <text evidence="1">The sequence shown here is derived from an EMBL/GenBank/DDBJ whole genome shotgun (WGS) entry which is preliminary data.</text>
</comment>
<keyword evidence="2" id="KW-1185">Reference proteome</keyword>
<name>A0A8T0R9H3_PANVG</name>
<sequence length="89" mass="10806">MGTICSISYDYLFRRFRFNALQYFVFCICIPHKRCGSHKIINSFRDKQRCPVQYGLFFYTPTTKHVFVGELSRKQCSENIMEVRRRKHR</sequence>
<organism evidence="1 2">
    <name type="scientific">Panicum virgatum</name>
    <name type="common">Blackwell switchgrass</name>
    <dbReference type="NCBI Taxonomy" id="38727"/>
    <lineage>
        <taxon>Eukaryota</taxon>
        <taxon>Viridiplantae</taxon>
        <taxon>Streptophyta</taxon>
        <taxon>Embryophyta</taxon>
        <taxon>Tracheophyta</taxon>
        <taxon>Spermatophyta</taxon>
        <taxon>Magnoliopsida</taxon>
        <taxon>Liliopsida</taxon>
        <taxon>Poales</taxon>
        <taxon>Poaceae</taxon>
        <taxon>PACMAD clade</taxon>
        <taxon>Panicoideae</taxon>
        <taxon>Panicodae</taxon>
        <taxon>Paniceae</taxon>
        <taxon>Panicinae</taxon>
        <taxon>Panicum</taxon>
        <taxon>Panicum sect. Hiantes</taxon>
    </lineage>
</organism>
<evidence type="ECO:0000313" key="2">
    <source>
        <dbReference type="Proteomes" id="UP000823388"/>
    </source>
</evidence>
<gene>
    <name evidence="1" type="ORF">PVAP13_6KG063135</name>
</gene>
<proteinExistence type="predicted"/>
<dbReference type="EMBL" id="CM029047">
    <property type="protein sequence ID" value="KAG2581735.1"/>
    <property type="molecule type" value="Genomic_DNA"/>
</dbReference>
<accession>A0A8T0R9H3</accession>
<dbReference type="Proteomes" id="UP000823388">
    <property type="component" value="Chromosome 6K"/>
</dbReference>
<protein>
    <submittedName>
        <fullName evidence="1">Uncharacterized protein</fullName>
    </submittedName>
</protein>